<gene>
    <name evidence="3" type="primary">cpdA_4</name>
    <name evidence="3" type="ORF">MBLL_03269</name>
</gene>
<sequence length="385" mass="41196">MTHSAMTHPAMTHPASARDDILAFAHIGDLHLTEGHLKNARDFLAIVAQLGAVEGLDFAYLPGDNAENGLPEQYALVRQGLLGFSLPVHVITGDHDMEGGSLDAFHAGLGARPLPYATDISGIRCLFLDMCGPGTGGPDFRLGDAQLAWLEGEIQLAERDGLDCALFMHSYPADLKGEGEAVRVGHLVSQSRVRLVEMGHTHYNELANDGRTIFAATRSTGQVEEGPVGYAIAAIDGGVVSWRFKELAEPWPFVLVTAPADRRLAHDDGHRVRDTVEVRALVLGASAVTACEVRVDGGPWQAMTRADGDRRYRASIPWDASGRRLTVRASDAAGGTGQDVVEPATDRSRLPVSKGIGSDADSIGAWPEKGLLGTQLGPNRNGRHW</sequence>
<proteinExistence type="predicted"/>
<keyword evidence="3" id="KW-0378">Hydrolase</keyword>
<name>A0A679KFN4_9HYPH</name>
<dbReference type="SUPFAM" id="SSF56300">
    <property type="entry name" value="Metallo-dependent phosphatases"/>
    <property type="match status" value="1"/>
</dbReference>
<protein>
    <submittedName>
        <fullName evidence="3">3',5'-cyclic adenosine monophosphate phosphodiesterase CpdA</fullName>
        <ecNumber evidence="3">3.1.4.53</ecNumber>
    </submittedName>
</protein>
<dbReference type="EMBL" id="LR743511">
    <property type="protein sequence ID" value="CAA2144151.1"/>
    <property type="molecule type" value="Genomic_DNA"/>
</dbReference>
<feature type="domain" description="Calcineurin-like phosphoesterase" evidence="2">
    <location>
        <begin position="24"/>
        <end position="203"/>
    </location>
</feature>
<reference evidence="3" key="1">
    <citation type="submission" date="2019-12" db="EMBL/GenBank/DDBJ databases">
        <authorList>
            <person name="Cremers G."/>
        </authorList>
    </citation>
    <scope>NUCLEOTIDE SEQUENCE</scope>
    <source>
        <strain evidence="3">Mbul2</strain>
    </source>
</reference>
<dbReference type="Gene3D" id="3.60.21.10">
    <property type="match status" value="1"/>
</dbReference>
<dbReference type="EC" id="3.1.4.53" evidence="3"/>
<evidence type="ECO:0000259" key="2">
    <source>
        <dbReference type="Pfam" id="PF00149"/>
    </source>
</evidence>
<dbReference type="PANTHER" id="PTHR43143:SF1">
    <property type="entry name" value="SERINE_THREONINE-PROTEIN PHOSPHATASE CPPED1"/>
    <property type="match status" value="1"/>
</dbReference>
<dbReference type="RefSeq" id="WP_339162403.1">
    <property type="nucleotide sequence ID" value="NZ_LR743511.1"/>
</dbReference>
<dbReference type="PANTHER" id="PTHR43143">
    <property type="entry name" value="METALLOPHOSPHOESTERASE, CALCINEURIN SUPERFAMILY"/>
    <property type="match status" value="1"/>
</dbReference>
<accession>A0A679KFN4</accession>
<feature type="region of interest" description="Disordered" evidence="1">
    <location>
        <begin position="363"/>
        <end position="385"/>
    </location>
</feature>
<organism evidence="3">
    <name type="scientific">Methylobacterium bullatum</name>
    <dbReference type="NCBI Taxonomy" id="570505"/>
    <lineage>
        <taxon>Bacteria</taxon>
        <taxon>Pseudomonadati</taxon>
        <taxon>Pseudomonadota</taxon>
        <taxon>Alphaproteobacteria</taxon>
        <taxon>Hyphomicrobiales</taxon>
        <taxon>Methylobacteriaceae</taxon>
        <taxon>Methylobacterium</taxon>
    </lineage>
</organism>
<dbReference type="Pfam" id="PF00149">
    <property type="entry name" value="Metallophos"/>
    <property type="match status" value="1"/>
</dbReference>
<evidence type="ECO:0000313" key="3">
    <source>
        <dbReference type="EMBL" id="CAA2144151.1"/>
    </source>
</evidence>
<dbReference type="InterPro" id="IPR004843">
    <property type="entry name" value="Calcineurin-like_PHP"/>
</dbReference>
<evidence type="ECO:0000256" key="1">
    <source>
        <dbReference type="SAM" id="MobiDB-lite"/>
    </source>
</evidence>
<dbReference type="AlphaFoldDB" id="A0A679KFN4"/>
<dbReference type="InterPro" id="IPR029052">
    <property type="entry name" value="Metallo-depent_PP-like"/>
</dbReference>
<dbReference type="GO" id="GO:0004115">
    <property type="term" value="F:3',5'-cyclic-AMP phosphodiesterase activity"/>
    <property type="evidence" value="ECO:0007669"/>
    <property type="project" value="UniProtKB-EC"/>
</dbReference>
<dbReference type="InterPro" id="IPR051918">
    <property type="entry name" value="STPP_CPPED1"/>
</dbReference>